<gene>
    <name evidence="3" type="ORF">BALG_01254</name>
</gene>
<proteinExistence type="predicted"/>
<dbReference type="GeneID" id="93016641"/>
<dbReference type="RefSeq" id="WP_002964124.1">
    <property type="nucleotide sequence ID" value="NZ_EQ999546.1"/>
</dbReference>
<evidence type="ECO:0000313" key="3">
    <source>
        <dbReference type="EMBL" id="EEZ31134.1"/>
    </source>
</evidence>
<evidence type="ECO:0000256" key="1">
    <source>
        <dbReference type="SAM" id="MobiDB-lite"/>
    </source>
</evidence>
<feature type="signal peptide" evidence="2">
    <location>
        <begin position="1"/>
        <end position="22"/>
    </location>
</feature>
<reference evidence="3" key="1">
    <citation type="submission" date="2009-01" db="EMBL/GenBank/DDBJ databases">
        <title>The Genome Sequence of Brucella pinnipedialis M292/94/1.</title>
        <authorList>
            <consortium name="The Broad Institute Genome Sequencing Platform"/>
            <person name="Ward D."/>
            <person name="Young S.K."/>
            <person name="Kodira C.D."/>
            <person name="Zeng Q."/>
            <person name="Koehrsen M."/>
            <person name="Alvarado L."/>
            <person name="Berlin A."/>
            <person name="Borenstein D."/>
            <person name="Chen Z."/>
            <person name="Engels R."/>
            <person name="Freedman E."/>
            <person name="Gellesch M."/>
            <person name="Goldberg J."/>
            <person name="Griggs A."/>
            <person name="Gujja S."/>
            <person name="Heiman D."/>
            <person name="Hepburn T."/>
            <person name="Howarth C."/>
            <person name="Jen D."/>
            <person name="Larson L."/>
            <person name="Lewis B."/>
            <person name="Mehta T."/>
            <person name="Park D."/>
            <person name="Pearson M."/>
            <person name="Roberts A."/>
            <person name="Saif S."/>
            <person name="Shea T."/>
            <person name="Shenoy N."/>
            <person name="Sisk P."/>
            <person name="Stolte C."/>
            <person name="Sykes S."/>
            <person name="Walk T."/>
            <person name="White J."/>
            <person name="Yandava C."/>
            <person name="Whatmore A.M."/>
            <person name="Perrett L.L."/>
            <person name="O'Callaghan D."/>
            <person name="Nusbaum C."/>
            <person name="Galagan J."/>
            <person name="Birren B."/>
        </authorList>
    </citation>
    <scope>NUCLEOTIDE SEQUENCE [LARGE SCALE GENOMIC DNA]</scope>
    <source>
        <strain evidence="3">M292/94/1</strain>
    </source>
</reference>
<organism evidence="3">
    <name type="scientific">Brucella pinnipedialis M292/94/1</name>
    <dbReference type="NCBI Taxonomy" id="520462"/>
    <lineage>
        <taxon>Bacteria</taxon>
        <taxon>Pseudomonadati</taxon>
        <taxon>Pseudomonadota</taxon>
        <taxon>Alphaproteobacteria</taxon>
        <taxon>Hyphomicrobiales</taxon>
        <taxon>Brucellaceae</taxon>
        <taxon>Brucella/Ochrobactrum group</taxon>
        <taxon>Brucella</taxon>
    </lineage>
</organism>
<accession>A0A0E1X4E2</accession>
<evidence type="ECO:0000256" key="2">
    <source>
        <dbReference type="SAM" id="SignalP"/>
    </source>
</evidence>
<protein>
    <submittedName>
        <fullName evidence="3">Uncharacterized protein</fullName>
    </submittedName>
</protein>
<sequence>MISGLVKQLLIVAFSFSSFSLAAEAKDMQQTELPGVKPQKPIVTAPPPAPEPDQASRGSGKHFRVGNTDVSISGDVIIDVGAGQNHRSDH</sequence>
<dbReference type="AlphaFoldDB" id="A0A0E1X4E2"/>
<feature type="chain" id="PRO_5002389163" evidence="2">
    <location>
        <begin position="23"/>
        <end position="90"/>
    </location>
</feature>
<feature type="region of interest" description="Disordered" evidence="1">
    <location>
        <begin position="30"/>
        <end position="68"/>
    </location>
</feature>
<dbReference type="HOGENOM" id="CLU_191472_0_0_5"/>
<dbReference type="EMBL" id="EQ999546">
    <property type="protein sequence ID" value="EEZ31134.1"/>
    <property type="molecule type" value="Genomic_DNA"/>
</dbReference>
<name>A0A0E1X4E2_9HYPH</name>
<dbReference type="Proteomes" id="UP000004659">
    <property type="component" value="Unassembled WGS sequence"/>
</dbReference>
<keyword evidence="2" id="KW-0732">Signal</keyword>